<evidence type="ECO:0000313" key="2">
    <source>
        <dbReference type="Proteomes" id="UP001208570"/>
    </source>
</evidence>
<keyword evidence="2" id="KW-1185">Reference proteome</keyword>
<dbReference type="Proteomes" id="UP001208570">
    <property type="component" value="Unassembled WGS sequence"/>
</dbReference>
<proteinExistence type="predicted"/>
<organism evidence="1 2">
    <name type="scientific">Paralvinella palmiformis</name>
    <dbReference type="NCBI Taxonomy" id="53620"/>
    <lineage>
        <taxon>Eukaryota</taxon>
        <taxon>Metazoa</taxon>
        <taxon>Spiralia</taxon>
        <taxon>Lophotrochozoa</taxon>
        <taxon>Annelida</taxon>
        <taxon>Polychaeta</taxon>
        <taxon>Sedentaria</taxon>
        <taxon>Canalipalpata</taxon>
        <taxon>Terebellida</taxon>
        <taxon>Terebelliformia</taxon>
        <taxon>Alvinellidae</taxon>
        <taxon>Paralvinella</taxon>
    </lineage>
</organism>
<name>A0AAD9N5B7_9ANNE</name>
<dbReference type="AlphaFoldDB" id="A0AAD9N5B7"/>
<reference evidence="1" key="1">
    <citation type="journal article" date="2023" name="Mol. Biol. Evol.">
        <title>Third-Generation Sequencing Reveals the Adaptive Role of the Epigenome in Three Deep-Sea Polychaetes.</title>
        <authorList>
            <person name="Perez M."/>
            <person name="Aroh O."/>
            <person name="Sun Y."/>
            <person name="Lan Y."/>
            <person name="Juniper S.K."/>
            <person name="Young C.R."/>
            <person name="Angers B."/>
            <person name="Qian P.Y."/>
        </authorList>
    </citation>
    <scope>NUCLEOTIDE SEQUENCE</scope>
    <source>
        <strain evidence="1">P08H-3</strain>
    </source>
</reference>
<comment type="caution">
    <text evidence="1">The sequence shown here is derived from an EMBL/GenBank/DDBJ whole genome shotgun (WGS) entry which is preliminary data.</text>
</comment>
<protein>
    <submittedName>
        <fullName evidence="1">Uncharacterized protein</fullName>
    </submittedName>
</protein>
<evidence type="ECO:0000313" key="1">
    <source>
        <dbReference type="EMBL" id="KAK2154869.1"/>
    </source>
</evidence>
<sequence length="129" mass="15032">MTICQTNVPLIYGSLNRSTCSEAQVFQAHTLFARPVIQWCDNHMHMIRYTNYNVYQFSVSEKICTTLYMNTGIYRSVQNGILISLLITQTMMMMVSQSRMACHMYTMYTQNTIMKDEVSMQPQLSVTRK</sequence>
<accession>A0AAD9N5B7</accession>
<dbReference type="EMBL" id="JAODUP010000255">
    <property type="protein sequence ID" value="KAK2154869.1"/>
    <property type="molecule type" value="Genomic_DNA"/>
</dbReference>
<gene>
    <name evidence="1" type="ORF">LSH36_255g02040</name>
</gene>